<keyword evidence="4" id="KW-1185">Reference proteome</keyword>
<reference evidence="2 3" key="1">
    <citation type="submission" date="2019-08" db="EMBL/GenBank/DDBJ databases">
        <title>In-depth cultivation of the pig gut microbiome towards novel bacterial diversity and tailored functional studies.</title>
        <authorList>
            <person name="Wylensek D."/>
            <person name="Hitch T.C.A."/>
            <person name="Clavel T."/>
        </authorList>
    </citation>
    <scope>NUCLEOTIDE SEQUENCE [LARGE SCALE GENOMIC DNA]</scope>
    <source>
        <strain evidence="2 3">Med78-601-WT-4W-RMD-3</strain>
    </source>
</reference>
<evidence type="ECO:0000313" key="2">
    <source>
        <dbReference type="EMBL" id="MSS42689.1"/>
    </source>
</evidence>
<proteinExistence type="predicted"/>
<dbReference type="InterPro" id="IPR007358">
    <property type="entry name" value="Nucleoid_associated_NdpA"/>
</dbReference>
<accession>A0A844FFB9</accession>
<protein>
    <submittedName>
        <fullName evidence="2">Nucleoid-associated protein</fullName>
    </submittedName>
</protein>
<dbReference type="RefSeq" id="WP_154482914.1">
    <property type="nucleotide sequence ID" value="NZ_JAJBNW010000028.1"/>
</dbReference>
<name>A0A844FFB9_9FIRM</name>
<gene>
    <name evidence="2" type="ORF">FYJ27_02935</name>
    <name evidence="1" type="ORF">L0P62_06335</name>
</gene>
<dbReference type="AlphaFoldDB" id="A0A844FFB9"/>
<dbReference type="OrthoDB" id="3171075at2"/>
<evidence type="ECO:0000313" key="1">
    <source>
        <dbReference type="EMBL" id="MCG4565062.1"/>
    </source>
</evidence>
<dbReference type="EMBL" id="VULR01000003">
    <property type="protein sequence ID" value="MSS42689.1"/>
    <property type="molecule type" value="Genomic_DNA"/>
</dbReference>
<evidence type="ECO:0000313" key="3">
    <source>
        <dbReference type="Proteomes" id="UP000462760"/>
    </source>
</evidence>
<comment type="caution">
    <text evidence="2">The sequence shown here is derived from an EMBL/GenBank/DDBJ whole genome shotgun (WGS) entry which is preliminary data.</text>
</comment>
<organism evidence="2 3">
    <name type="scientific">Anaerosalibacter bizertensis</name>
    <dbReference type="NCBI Taxonomy" id="932217"/>
    <lineage>
        <taxon>Bacteria</taxon>
        <taxon>Bacillati</taxon>
        <taxon>Bacillota</taxon>
        <taxon>Tissierellia</taxon>
        <taxon>Tissierellales</taxon>
        <taxon>Sporanaerobacteraceae</taxon>
        <taxon>Anaerosalibacter</taxon>
    </lineage>
</organism>
<dbReference type="Proteomes" id="UP000462760">
    <property type="component" value="Unassembled WGS sequence"/>
</dbReference>
<sequence>MIIIDRINIEKMILHILDSSVGIPALSEAEHPYSGDIIEFLEIHIEKVFNDINIKKAFFDTQENPVKNICMEIAENNDTFIEKTKEFAQLMYDIMAENASIPPCDLICSLFNGDGKKYLGFFILNYKSSYIHYVEESEDKRINKVIKQKTTLPNINQKIDECIIIDLEDFSILLKEKKYEINGQKEYYISKYLLQSKDTLSDKEKIDIVNKVSKKIVQDYYEDDVKKIAEIKNAIVESVEETDTIDIDHIKTKAFNENLELQNIYEEEIERRGLKEKTIEVNEPMYKKIPKTQKFVTDDGIEIKVPISLLTGDDKIEFFNNTDGTISILLKSIKEIQGK</sequence>
<dbReference type="Proteomes" id="UP001108123">
    <property type="component" value="Unassembled WGS sequence"/>
</dbReference>
<dbReference type="EMBL" id="JAKNID010000019">
    <property type="protein sequence ID" value="MCG4565062.1"/>
    <property type="molecule type" value="Genomic_DNA"/>
</dbReference>
<reference evidence="1" key="2">
    <citation type="submission" date="2022-01" db="EMBL/GenBank/DDBJ databases">
        <title>Collection of gut derived symbiotic bacterial strains cultured from healthy donors.</title>
        <authorList>
            <person name="Lin H."/>
            <person name="Kohout C."/>
            <person name="Waligurski E."/>
            <person name="Pamer E.G."/>
        </authorList>
    </citation>
    <scope>NUCLEOTIDE SEQUENCE</scope>
    <source>
        <strain evidence="1">MSK.14.39</strain>
    </source>
</reference>
<dbReference type="GO" id="GO:0009295">
    <property type="term" value="C:nucleoid"/>
    <property type="evidence" value="ECO:0007669"/>
    <property type="project" value="InterPro"/>
</dbReference>
<dbReference type="Pfam" id="PF04245">
    <property type="entry name" value="NA37"/>
    <property type="match status" value="1"/>
</dbReference>
<evidence type="ECO:0000313" key="4">
    <source>
        <dbReference type="Proteomes" id="UP001108123"/>
    </source>
</evidence>